<evidence type="ECO:0000313" key="2">
    <source>
        <dbReference type="Proteomes" id="UP001500630"/>
    </source>
</evidence>
<comment type="caution">
    <text evidence="1">The sequence shown here is derived from an EMBL/GenBank/DDBJ whole genome shotgun (WGS) entry which is preliminary data.</text>
</comment>
<proteinExistence type="predicted"/>
<dbReference type="RefSeq" id="WP_345573899.1">
    <property type="nucleotide sequence ID" value="NZ_BAABDQ010000039.1"/>
</dbReference>
<protein>
    <submittedName>
        <fullName evidence="1">Uncharacterized protein</fullName>
    </submittedName>
</protein>
<evidence type="ECO:0000313" key="1">
    <source>
        <dbReference type="EMBL" id="GAA3603701.1"/>
    </source>
</evidence>
<name>A0ABP6ZCS2_9ACTN</name>
<accession>A0ABP6ZCS2</accession>
<dbReference type="Proteomes" id="UP001500630">
    <property type="component" value="Unassembled WGS sequence"/>
</dbReference>
<reference evidence="2" key="1">
    <citation type="journal article" date="2019" name="Int. J. Syst. Evol. Microbiol.">
        <title>The Global Catalogue of Microorganisms (GCM) 10K type strain sequencing project: providing services to taxonomists for standard genome sequencing and annotation.</title>
        <authorList>
            <consortium name="The Broad Institute Genomics Platform"/>
            <consortium name="The Broad Institute Genome Sequencing Center for Infectious Disease"/>
            <person name="Wu L."/>
            <person name="Ma J."/>
        </authorList>
    </citation>
    <scope>NUCLEOTIDE SEQUENCE [LARGE SCALE GENOMIC DNA]</scope>
    <source>
        <strain evidence="2">JCM 17326</strain>
    </source>
</reference>
<dbReference type="EMBL" id="BAABDQ010000039">
    <property type="protein sequence ID" value="GAA3603701.1"/>
    <property type="molecule type" value="Genomic_DNA"/>
</dbReference>
<sequence>MSLRWMLAGSGWADCIVADDQAEAEVTASYITAAPEELLTATARLVLGEEQTRAQFEAEPTAFRWNFYRGGNDVWVRLLELPDGRRHDNAGTEVWSSWQTIDTLARAVIRCFDDVARRYDESGYHGKWGAPFPRLELEALRTAWRNHTARPPQPE</sequence>
<gene>
    <name evidence="1" type="ORF">GCM10022419_105280</name>
</gene>
<organism evidence="1 2">
    <name type="scientific">Nonomuraea rosea</name>
    <dbReference type="NCBI Taxonomy" id="638574"/>
    <lineage>
        <taxon>Bacteria</taxon>
        <taxon>Bacillati</taxon>
        <taxon>Actinomycetota</taxon>
        <taxon>Actinomycetes</taxon>
        <taxon>Streptosporangiales</taxon>
        <taxon>Streptosporangiaceae</taxon>
        <taxon>Nonomuraea</taxon>
    </lineage>
</organism>
<keyword evidence="2" id="KW-1185">Reference proteome</keyword>